<proteinExistence type="predicted"/>
<dbReference type="Proteomes" id="UP000053660">
    <property type="component" value="Unassembled WGS sequence"/>
</dbReference>
<sequence length="87" mass="9749">MPAQHCRRCRARAIMGSRNEPFAEIMTMTEAQEGIIVRCIQRLGEVCKDVRNAARIVGDPALHEKMEQVSAAIKRDIVFAASLYTSM</sequence>
<protein>
    <submittedName>
        <fullName evidence="2">DSHCT domain protein</fullName>
    </submittedName>
</protein>
<keyword evidence="3" id="KW-1185">Reference proteome</keyword>
<dbReference type="OrthoDB" id="64767at2759"/>
<dbReference type="EMBL" id="KN550169">
    <property type="protein sequence ID" value="KHJ94871.1"/>
    <property type="molecule type" value="Genomic_DNA"/>
</dbReference>
<evidence type="ECO:0000313" key="2">
    <source>
        <dbReference type="EMBL" id="KHJ94871.1"/>
    </source>
</evidence>
<dbReference type="Gene3D" id="1.10.3380.30">
    <property type="match status" value="1"/>
</dbReference>
<feature type="domain" description="ATP-dependent RNA helicase Ski2/MTR4 C-terminal" evidence="1">
    <location>
        <begin position="2"/>
        <end position="85"/>
    </location>
</feature>
<dbReference type="AlphaFoldDB" id="A0A0B1TFH7"/>
<dbReference type="InterPro" id="IPR012961">
    <property type="entry name" value="Ski2/MTR4_C"/>
</dbReference>
<dbReference type="SMART" id="SM01142">
    <property type="entry name" value="DSHCT"/>
    <property type="match status" value="1"/>
</dbReference>
<evidence type="ECO:0000313" key="3">
    <source>
        <dbReference type="Proteomes" id="UP000053660"/>
    </source>
</evidence>
<name>A0A0B1TFH7_OESDE</name>
<organism evidence="2 3">
    <name type="scientific">Oesophagostomum dentatum</name>
    <name type="common">Nodular worm</name>
    <dbReference type="NCBI Taxonomy" id="61180"/>
    <lineage>
        <taxon>Eukaryota</taxon>
        <taxon>Metazoa</taxon>
        <taxon>Ecdysozoa</taxon>
        <taxon>Nematoda</taxon>
        <taxon>Chromadorea</taxon>
        <taxon>Rhabditida</taxon>
        <taxon>Rhabditina</taxon>
        <taxon>Rhabditomorpha</taxon>
        <taxon>Strongyloidea</taxon>
        <taxon>Strongylidae</taxon>
        <taxon>Oesophagostomum</taxon>
    </lineage>
</organism>
<reference evidence="2 3" key="1">
    <citation type="submission" date="2014-03" db="EMBL/GenBank/DDBJ databases">
        <title>Draft genome of the hookworm Oesophagostomum dentatum.</title>
        <authorList>
            <person name="Mitreva M."/>
        </authorList>
    </citation>
    <scope>NUCLEOTIDE SEQUENCE [LARGE SCALE GENOMIC DNA]</scope>
    <source>
        <strain evidence="2 3">OD-Hann</strain>
    </source>
</reference>
<accession>A0A0B1TFH7</accession>
<dbReference type="Pfam" id="PF08148">
    <property type="entry name" value="DSHCT"/>
    <property type="match status" value="1"/>
</dbReference>
<gene>
    <name evidence="2" type="ORF">OESDEN_05197</name>
</gene>
<evidence type="ECO:0000259" key="1">
    <source>
        <dbReference type="SMART" id="SM01142"/>
    </source>
</evidence>